<evidence type="ECO:0000313" key="2">
    <source>
        <dbReference type="Proteomes" id="UP001626550"/>
    </source>
</evidence>
<reference evidence="1 2" key="1">
    <citation type="submission" date="2024-11" db="EMBL/GenBank/DDBJ databases">
        <title>Adaptive evolution of stress response genes in parasites aligns with host niche diversity.</title>
        <authorList>
            <person name="Hahn C."/>
            <person name="Resl P."/>
        </authorList>
    </citation>
    <scope>NUCLEOTIDE SEQUENCE [LARGE SCALE GENOMIC DNA]</scope>
    <source>
        <strain evidence="1">EGGRZ-B1_66</strain>
        <tissue evidence="1">Body</tissue>
    </source>
</reference>
<dbReference type="AlphaFoldDB" id="A0ABD2QNH9"/>
<dbReference type="EMBL" id="JBJKFK010000019">
    <property type="protein sequence ID" value="KAL3320952.1"/>
    <property type="molecule type" value="Genomic_DNA"/>
</dbReference>
<proteinExistence type="predicted"/>
<protein>
    <recommendedName>
        <fullName evidence="3">EB domain-containing protein</fullName>
    </recommendedName>
</protein>
<keyword evidence="2" id="KW-1185">Reference proteome</keyword>
<comment type="caution">
    <text evidence="1">The sequence shown here is derived from an EMBL/GenBank/DDBJ whole genome shotgun (WGS) entry which is preliminary data.</text>
</comment>
<evidence type="ECO:0000313" key="1">
    <source>
        <dbReference type="EMBL" id="KAL3320952.1"/>
    </source>
</evidence>
<sequence>MLWCTLRVVPRLNSCTTLPQASKFSVSFLYNPLPSIPDVPELIPLGRQESGLCDAKHTCPTAWIQRLLGCDSLTRACLCERGFRLVQGVCVGTISEQIYLSIYLPFKAALIQTSALPPNVFHAPTFISIDSLYVTAKNLADYLSTRNKIEISIINQSNLKQVLGNQIYSKK</sequence>
<organism evidence="1 2">
    <name type="scientific">Cichlidogyrus casuarinus</name>
    <dbReference type="NCBI Taxonomy" id="1844966"/>
    <lineage>
        <taxon>Eukaryota</taxon>
        <taxon>Metazoa</taxon>
        <taxon>Spiralia</taxon>
        <taxon>Lophotrochozoa</taxon>
        <taxon>Platyhelminthes</taxon>
        <taxon>Monogenea</taxon>
        <taxon>Monopisthocotylea</taxon>
        <taxon>Dactylogyridea</taxon>
        <taxon>Ancyrocephalidae</taxon>
        <taxon>Cichlidogyrus</taxon>
    </lineage>
</organism>
<evidence type="ECO:0008006" key="3">
    <source>
        <dbReference type="Google" id="ProtNLM"/>
    </source>
</evidence>
<gene>
    <name evidence="1" type="ORF">Ciccas_000367</name>
</gene>
<accession>A0ABD2QNH9</accession>
<name>A0ABD2QNH9_9PLAT</name>
<dbReference type="Proteomes" id="UP001626550">
    <property type="component" value="Unassembled WGS sequence"/>
</dbReference>